<comment type="caution">
    <text evidence="1">The sequence shown here is derived from an EMBL/GenBank/DDBJ whole genome shotgun (WGS) entry which is preliminary data.</text>
</comment>
<keyword evidence="2" id="KW-1185">Reference proteome</keyword>
<dbReference type="EMBL" id="JBEDUW010000002">
    <property type="protein sequence ID" value="KAK9943283.1"/>
    <property type="molecule type" value="Genomic_DNA"/>
</dbReference>
<gene>
    <name evidence="1" type="ORF">M0R45_008897</name>
</gene>
<proteinExistence type="predicted"/>
<protein>
    <submittedName>
        <fullName evidence="1">Uncharacterized protein</fullName>
    </submittedName>
</protein>
<accession>A0AAW1Y2H0</accession>
<evidence type="ECO:0000313" key="2">
    <source>
        <dbReference type="Proteomes" id="UP001457282"/>
    </source>
</evidence>
<reference evidence="1 2" key="1">
    <citation type="journal article" date="2023" name="G3 (Bethesda)">
        <title>A chromosome-length genome assembly and annotation of blackberry (Rubus argutus, cv. 'Hillquist').</title>
        <authorList>
            <person name="Bruna T."/>
            <person name="Aryal R."/>
            <person name="Dudchenko O."/>
            <person name="Sargent D.J."/>
            <person name="Mead D."/>
            <person name="Buti M."/>
            <person name="Cavallini A."/>
            <person name="Hytonen T."/>
            <person name="Andres J."/>
            <person name="Pham M."/>
            <person name="Weisz D."/>
            <person name="Mascagni F."/>
            <person name="Usai G."/>
            <person name="Natali L."/>
            <person name="Bassil N."/>
            <person name="Fernandez G.E."/>
            <person name="Lomsadze A."/>
            <person name="Armour M."/>
            <person name="Olukolu B."/>
            <person name="Poorten T."/>
            <person name="Britton C."/>
            <person name="Davik J."/>
            <person name="Ashrafi H."/>
            <person name="Aiden E.L."/>
            <person name="Borodovsky M."/>
            <person name="Worthington M."/>
        </authorList>
    </citation>
    <scope>NUCLEOTIDE SEQUENCE [LARGE SCALE GENOMIC DNA]</scope>
    <source>
        <strain evidence="1">PI 553951</strain>
    </source>
</reference>
<sequence length="88" mass="9897">MAARCYEARRWRRTGLEELGFAGGVVIGLGSKKMIGLRRSWPCWVLVSRGLEEEVKKKRRAGEGKSGRISGLGTEDWWLGAHKRKLGL</sequence>
<name>A0AAW1Y2H0_RUBAR</name>
<organism evidence="1 2">
    <name type="scientific">Rubus argutus</name>
    <name type="common">Southern blackberry</name>
    <dbReference type="NCBI Taxonomy" id="59490"/>
    <lineage>
        <taxon>Eukaryota</taxon>
        <taxon>Viridiplantae</taxon>
        <taxon>Streptophyta</taxon>
        <taxon>Embryophyta</taxon>
        <taxon>Tracheophyta</taxon>
        <taxon>Spermatophyta</taxon>
        <taxon>Magnoliopsida</taxon>
        <taxon>eudicotyledons</taxon>
        <taxon>Gunneridae</taxon>
        <taxon>Pentapetalae</taxon>
        <taxon>rosids</taxon>
        <taxon>fabids</taxon>
        <taxon>Rosales</taxon>
        <taxon>Rosaceae</taxon>
        <taxon>Rosoideae</taxon>
        <taxon>Rosoideae incertae sedis</taxon>
        <taxon>Rubus</taxon>
    </lineage>
</organism>
<dbReference type="AlphaFoldDB" id="A0AAW1Y2H0"/>
<evidence type="ECO:0000313" key="1">
    <source>
        <dbReference type="EMBL" id="KAK9943283.1"/>
    </source>
</evidence>
<dbReference type="Proteomes" id="UP001457282">
    <property type="component" value="Unassembled WGS sequence"/>
</dbReference>